<dbReference type="EMBL" id="JAPTGG010000009">
    <property type="protein sequence ID" value="MCZ0865824.1"/>
    <property type="molecule type" value="Genomic_DNA"/>
</dbReference>
<feature type="region of interest" description="Disordered" evidence="2">
    <location>
        <begin position="129"/>
        <end position="151"/>
    </location>
</feature>
<comment type="caution">
    <text evidence="4">The sequence shown here is derived from an EMBL/GenBank/DDBJ whole genome shotgun (WGS) entry which is preliminary data.</text>
</comment>
<dbReference type="InterPro" id="IPR006894">
    <property type="entry name" value="HupH_Hydgase_express_prot_C"/>
</dbReference>
<feature type="domain" description="HupH hydrogenase expression protein C-terminal" evidence="3">
    <location>
        <begin position="19"/>
        <end position="129"/>
    </location>
</feature>
<keyword evidence="5" id="KW-1185">Reference proteome</keyword>
<proteinExistence type="inferred from homology"/>
<evidence type="ECO:0000313" key="5">
    <source>
        <dbReference type="Proteomes" id="UP001069090"/>
    </source>
</evidence>
<evidence type="ECO:0000256" key="1">
    <source>
        <dbReference type="ARBA" id="ARBA00010832"/>
    </source>
</evidence>
<name>A0A9J6RNR5_9GAMM</name>
<dbReference type="RefSeq" id="WP_258331974.1">
    <property type="nucleotide sequence ID" value="NZ_JAPTGG010000009.1"/>
</dbReference>
<evidence type="ECO:0000256" key="2">
    <source>
        <dbReference type="SAM" id="MobiDB-lite"/>
    </source>
</evidence>
<dbReference type="AlphaFoldDB" id="A0A9J6RNR5"/>
<reference evidence="4 5" key="1">
    <citation type="submission" date="2022-12" db="EMBL/GenBank/DDBJ databases">
        <title>Dasania phycosphaerae sp. nov., isolated from particulate material of the south coast of Korea.</title>
        <authorList>
            <person name="Jiang Y."/>
        </authorList>
    </citation>
    <scope>NUCLEOTIDE SEQUENCE [LARGE SCALE GENOMIC DNA]</scope>
    <source>
        <strain evidence="4 5">GY-19</strain>
    </source>
</reference>
<protein>
    <submittedName>
        <fullName evidence="4">Hydrogenase expression/formation protein</fullName>
    </submittedName>
</protein>
<organism evidence="4 5">
    <name type="scientific">Dasania phycosphaerae</name>
    <dbReference type="NCBI Taxonomy" id="2950436"/>
    <lineage>
        <taxon>Bacteria</taxon>
        <taxon>Pseudomonadati</taxon>
        <taxon>Pseudomonadota</taxon>
        <taxon>Gammaproteobacteria</taxon>
        <taxon>Cellvibrionales</taxon>
        <taxon>Spongiibacteraceae</taxon>
        <taxon>Dasania</taxon>
    </lineage>
</organism>
<feature type="compositionally biased region" description="Low complexity" evidence="2">
    <location>
        <begin position="133"/>
        <end position="143"/>
    </location>
</feature>
<evidence type="ECO:0000259" key="3">
    <source>
        <dbReference type="Pfam" id="PF04809"/>
    </source>
</evidence>
<gene>
    <name evidence="4" type="ORF">O0V09_11455</name>
</gene>
<dbReference type="Proteomes" id="UP001069090">
    <property type="component" value="Unassembled WGS sequence"/>
</dbReference>
<sequence length="151" mass="16727">MTLDTDIIFTTEQQKTTGNVLPLLHEIRHALDTLVDEKKPTIIDLRRIPLSADDEEKLETFLGTGEVRAEISALGPTVLQETLYSGVWIETHYNEHDEVMGKFITIATAPHILLAQDSDMEAGLTRLTHDLDTPLPSTGGSSPDDPPVEQR</sequence>
<evidence type="ECO:0000313" key="4">
    <source>
        <dbReference type="EMBL" id="MCZ0865824.1"/>
    </source>
</evidence>
<dbReference type="Gene3D" id="3.30.1370.140">
    <property type="entry name" value="HupH hydrogenase expression protein, C-terminal domain"/>
    <property type="match status" value="1"/>
</dbReference>
<comment type="similarity">
    <text evidence="1">Belongs to the HupH/HyaF family.</text>
</comment>
<dbReference type="Pfam" id="PF04809">
    <property type="entry name" value="HupH_C"/>
    <property type="match status" value="1"/>
</dbReference>
<dbReference type="InterPro" id="IPR038527">
    <property type="entry name" value="HupH_C_sf"/>
</dbReference>
<accession>A0A9J6RNR5</accession>